<accession>A0A644XUP9</accession>
<evidence type="ECO:0000313" key="3">
    <source>
        <dbReference type="EMBL" id="MPM19942.1"/>
    </source>
</evidence>
<keyword evidence="3" id="KW-0808">Transferase</keyword>
<name>A0A644XUP9_9ZZZZ</name>
<sequence length="236" mass="27244">MLLRKWEDLPDFLRTSEIKPYYEVLKKKSGSLVLKRVFDIVVSAILLIILSPIILILAIAIKLDSPGPVFYRQVRVTQYARRFKIHKFRSMCDGADKKGTLVTVGNDARVTRVGKLVRKCRLDEIAQLIDVLKGDMTFVGVRPEVVKYVEKYKPEWNATFLLPAGVTNLTCIYFKDEDEMLAGVDDADKVYVEDILPIKMKWNLKGIKEFFFWGDIKLMFMTFFAVLGKEYKATEE</sequence>
<proteinExistence type="predicted"/>
<gene>
    <name evidence="3" type="primary">wecA_10</name>
    <name evidence="3" type="ORF">SDC9_66369</name>
</gene>
<dbReference type="EMBL" id="VSSQ01003277">
    <property type="protein sequence ID" value="MPM19942.1"/>
    <property type="molecule type" value="Genomic_DNA"/>
</dbReference>
<dbReference type="PANTHER" id="PTHR30576">
    <property type="entry name" value="COLANIC BIOSYNTHESIS UDP-GLUCOSE LIPID CARRIER TRANSFERASE"/>
    <property type="match status" value="1"/>
</dbReference>
<keyword evidence="1" id="KW-0812">Transmembrane</keyword>
<keyword evidence="1" id="KW-1133">Transmembrane helix</keyword>
<keyword evidence="1" id="KW-0472">Membrane</keyword>
<feature type="transmembrane region" description="Helical" evidence="1">
    <location>
        <begin position="37"/>
        <end position="61"/>
    </location>
</feature>
<dbReference type="InterPro" id="IPR003362">
    <property type="entry name" value="Bact_transf"/>
</dbReference>
<dbReference type="Pfam" id="PF02397">
    <property type="entry name" value="Bac_transf"/>
    <property type="match status" value="1"/>
</dbReference>
<comment type="caution">
    <text evidence="3">The sequence shown here is derived from an EMBL/GenBank/DDBJ whole genome shotgun (WGS) entry which is preliminary data.</text>
</comment>
<dbReference type="PANTHER" id="PTHR30576:SF0">
    <property type="entry name" value="UNDECAPRENYL-PHOSPHATE N-ACETYLGALACTOSAMINYL 1-PHOSPHATE TRANSFERASE-RELATED"/>
    <property type="match status" value="1"/>
</dbReference>
<evidence type="ECO:0000259" key="2">
    <source>
        <dbReference type="Pfam" id="PF02397"/>
    </source>
</evidence>
<dbReference type="EC" id="2.7.8.40" evidence="3"/>
<feature type="domain" description="Bacterial sugar transferase" evidence="2">
    <location>
        <begin position="35"/>
        <end position="227"/>
    </location>
</feature>
<organism evidence="3">
    <name type="scientific">bioreactor metagenome</name>
    <dbReference type="NCBI Taxonomy" id="1076179"/>
    <lineage>
        <taxon>unclassified sequences</taxon>
        <taxon>metagenomes</taxon>
        <taxon>ecological metagenomes</taxon>
    </lineage>
</organism>
<reference evidence="3" key="1">
    <citation type="submission" date="2019-08" db="EMBL/GenBank/DDBJ databases">
        <authorList>
            <person name="Kucharzyk K."/>
            <person name="Murdoch R.W."/>
            <person name="Higgins S."/>
            <person name="Loffler F."/>
        </authorList>
    </citation>
    <scope>NUCLEOTIDE SEQUENCE</scope>
</reference>
<protein>
    <submittedName>
        <fullName evidence="3">UDP-N-acetylgalactosamine-undecaprenyl-phosphate N-acetylgalactosaminephosphotransferase</fullName>
        <ecNumber evidence="3">2.7.8.40</ecNumber>
    </submittedName>
</protein>
<dbReference type="AlphaFoldDB" id="A0A644XUP9"/>
<dbReference type="GO" id="GO:0016780">
    <property type="term" value="F:phosphotransferase activity, for other substituted phosphate groups"/>
    <property type="evidence" value="ECO:0007669"/>
    <property type="project" value="TreeGrafter"/>
</dbReference>
<evidence type="ECO:0000256" key="1">
    <source>
        <dbReference type="SAM" id="Phobius"/>
    </source>
</evidence>